<keyword evidence="3" id="KW-1185">Reference proteome</keyword>
<dbReference type="GO" id="GO:0034069">
    <property type="term" value="F:aminoglycoside N-acetyltransferase activity"/>
    <property type="evidence" value="ECO:0007669"/>
    <property type="project" value="TreeGrafter"/>
</dbReference>
<dbReference type="SUPFAM" id="SSF55729">
    <property type="entry name" value="Acyl-CoA N-acyltransferases (Nat)"/>
    <property type="match status" value="1"/>
</dbReference>
<dbReference type="PANTHER" id="PTHR37817">
    <property type="entry name" value="N-ACETYLTRANSFERASE EIS"/>
    <property type="match status" value="1"/>
</dbReference>
<dbReference type="HOGENOM" id="CLU_050659_4_0_11"/>
<dbReference type="PANTHER" id="PTHR37817:SF1">
    <property type="entry name" value="N-ACETYLTRANSFERASE EIS"/>
    <property type="match status" value="1"/>
</dbReference>
<dbReference type="STRING" id="478801.Ksed_11640"/>
<dbReference type="EMBL" id="CP001686">
    <property type="protein sequence ID" value="ACV06203.1"/>
    <property type="molecule type" value="Genomic_DNA"/>
</dbReference>
<dbReference type="eggNOG" id="COG4552">
    <property type="taxonomic scope" value="Bacteria"/>
</dbReference>
<dbReference type="Gene3D" id="3.40.630.30">
    <property type="match status" value="2"/>
</dbReference>
<sequence length="378" mass="40801">MTFTVRPAREDDAEVLADLSHEAFGYPRQEARSPLAEGRSTIVATDGVRVVGSATCHRYDSWWWGQTLPTAGIAGVKVAPEARGRGLVRRLIEPLLEEARGWGAVVSTLFATAPAIYRPLGYEVVATYDDETVVPTAVFRDLAPGPDALRRAVPDDLPAIVDAYEAWARQHNGPLTRRGPLFPADRAFTGGAYTLAEREGRVTGVLRWDRTSRYGEPGSTLEVHDLIALDAGAAASLLASLGSHSAVAPRTVVSTSGLDALHLLVPSWQWQRGSGNPYSLAVLDPAEALQRRTYPTWASLETSFGVDDVSWSVRLTEGTATVEPTDRAPAVRFTPRGLAVVWSGSQSLAAARQAGLAEGDDDLWSLFGTGQVHIRDYF</sequence>
<dbReference type="InterPro" id="IPR000182">
    <property type="entry name" value="GNAT_dom"/>
</dbReference>
<dbReference type="SUPFAM" id="SSF55718">
    <property type="entry name" value="SCP-like"/>
    <property type="match status" value="1"/>
</dbReference>
<dbReference type="Pfam" id="PF13527">
    <property type="entry name" value="Acetyltransf_9"/>
    <property type="match status" value="1"/>
</dbReference>
<evidence type="ECO:0000313" key="2">
    <source>
        <dbReference type="EMBL" id="ACV06203.1"/>
    </source>
</evidence>
<dbReference type="InterPro" id="IPR041380">
    <property type="entry name" value="Acetyltransf_17"/>
</dbReference>
<accession>C7NH33</accession>
<evidence type="ECO:0000313" key="3">
    <source>
        <dbReference type="Proteomes" id="UP000006666"/>
    </source>
</evidence>
<dbReference type="InterPro" id="IPR036527">
    <property type="entry name" value="SCP2_sterol-bd_dom_sf"/>
</dbReference>
<dbReference type="Pfam" id="PF17668">
    <property type="entry name" value="Acetyltransf_17"/>
    <property type="match status" value="1"/>
</dbReference>
<dbReference type="Gene3D" id="3.30.1050.10">
    <property type="entry name" value="SCP2 sterol-binding domain"/>
    <property type="match status" value="1"/>
</dbReference>
<organism evidence="2 3">
    <name type="scientific">Kytococcus sedentarius (strain ATCC 14392 / DSM 20547 / JCM 11482 / CCUG 33030 / NBRC 15357 / NCTC 11040 / CCM 314 / 541)</name>
    <name type="common">Micrococcus sedentarius</name>
    <dbReference type="NCBI Taxonomy" id="478801"/>
    <lineage>
        <taxon>Bacteria</taxon>
        <taxon>Bacillati</taxon>
        <taxon>Actinomycetota</taxon>
        <taxon>Actinomycetes</taxon>
        <taxon>Micrococcales</taxon>
        <taxon>Kytococcaceae</taxon>
        <taxon>Kytococcus</taxon>
    </lineage>
</organism>
<dbReference type="GO" id="GO:0030649">
    <property type="term" value="P:aminoglycoside antibiotic catabolic process"/>
    <property type="evidence" value="ECO:0007669"/>
    <property type="project" value="TreeGrafter"/>
</dbReference>
<dbReference type="Proteomes" id="UP000006666">
    <property type="component" value="Chromosome"/>
</dbReference>
<protein>
    <submittedName>
        <fullName evidence="2">Predicted acetyltransferase</fullName>
    </submittedName>
</protein>
<dbReference type="InterPro" id="IPR016181">
    <property type="entry name" value="Acyl_CoA_acyltransferase"/>
</dbReference>
<feature type="domain" description="N-acetyltransferase" evidence="1">
    <location>
        <begin position="3"/>
        <end position="156"/>
    </location>
</feature>
<proteinExistence type="predicted"/>
<dbReference type="InterPro" id="IPR051554">
    <property type="entry name" value="Acetyltransferase_Eis"/>
</dbReference>
<name>C7NH33_KYTSD</name>
<dbReference type="RefSeq" id="WP_015779148.1">
    <property type="nucleotide sequence ID" value="NC_013169.1"/>
</dbReference>
<dbReference type="KEGG" id="kse:Ksed_11640"/>
<reference evidence="2 3" key="1">
    <citation type="journal article" date="2009" name="Stand. Genomic Sci.">
        <title>Complete genome sequence of Kytococcus sedentarius type strain (541).</title>
        <authorList>
            <person name="Sims D."/>
            <person name="Brettin T."/>
            <person name="Detter J.C."/>
            <person name="Han C."/>
            <person name="Lapidus A."/>
            <person name="Copeland A."/>
            <person name="Glavina Del Rio T."/>
            <person name="Nolan M."/>
            <person name="Chen F."/>
            <person name="Lucas S."/>
            <person name="Tice H."/>
            <person name="Cheng J.F."/>
            <person name="Bruce D."/>
            <person name="Goodwin L."/>
            <person name="Pitluck S."/>
            <person name="Ovchinnikova G."/>
            <person name="Pati A."/>
            <person name="Ivanova N."/>
            <person name="Mavrommatis K."/>
            <person name="Chen A."/>
            <person name="Palaniappan K."/>
            <person name="D'haeseleer P."/>
            <person name="Chain P."/>
            <person name="Bristow J."/>
            <person name="Eisen J.A."/>
            <person name="Markowitz V."/>
            <person name="Hugenholtz P."/>
            <person name="Schneider S."/>
            <person name="Goker M."/>
            <person name="Pukall R."/>
            <person name="Kyrpides N.C."/>
            <person name="Klenk H.P."/>
        </authorList>
    </citation>
    <scope>NUCLEOTIDE SEQUENCE [LARGE SCALE GENOMIC DNA]</scope>
    <source>
        <strain evidence="3">ATCC 14392 / DSM 20547 / JCM 11482 / CCUG 33030 / NBRC 15357 / NCTC 11040 / CCM 314 / 541</strain>
    </source>
</reference>
<evidence type="ECO:0000259" key="1">
    <source>
        <dbReference type="PROSITE" id="PS51186"/>
    </source>
</evidence>
<dbReference type="AlphaFoldDB" id="C7NH33"/>
<dbReference type="CDD" id="cd04301">
    <property type="entry name" value="NAT_SF"/>
    <property type="match status" value="1"/>
</dbReference>
<gene>
    <name evidence="2" type="ordered locus">Ksed_11640</name>
</gene>
<dbReference type="PROSITE" id="PS51186">
    <property type="entry name" value="GNAT"/>
    <property type="match status" value="1"/>
</dbReference>